<organism evidence="1 2">
    <name type="scientific">Eleusine coracana subsp. coracana</name>
    <dbReference type="NCBI Taxonomy" id="191504"/>
    <lineage>
        <taxon>Eukaryota</taxon>
        <taxon>Viridiplantae</taxon>
        <taxon>Streptophyta</taxon>
        <taxon>Embryophyta</taxon>
        <taxon>Tracheophyta</taxon>
        <taxon>Spermatophyta</taxon>
        <taxon>Magnoliopsida</taxon>
        <taxon>Liliopsida</taxon>
        <taxon>Poales</taxon>
        <taxon>Poaceae</taxon>
        <taxon>PACMAD clade</taxon>
        <taxon>Chloridoideae</taxon>
        <taxon>Cynodonteae</taxon>
        <taxon>Eleusininae</taxon>
        <taxon>Eleusine</taxon>
    </lineage>
</organism>
<name>A0AAV5D613_ELECO</name>
<evidence type="ECO:0000313" key="1">
    <source>
        <dbReference type="EMBL" id="GJN05603.1"/>
    </source>
</evidence>
<dbReference type="PANTHER" id="PTHR33116">
    <property type="entry name" value="REVERSE TRANSCRIPTASE ZINC-BINDING DOMAIN-CONTAINING PROTEIN-RELATED-RELATED"/>
    <property type="match status" value="1"/>
</dbReference>
<evidence type="ECO:0008006" key="3">
    <source>
        <dbReference type="Google" id="ProtNLM"/>
    </source>
</evidence>
<dbReference type="EMBL" id="BQKI01000012">
    <property type="protein sequence ID" value="GJN05603.1"/>
    <property type="molecule type" value="Genomic_DNA"/>
</dbReference>
<reference evidence="1" key="1">
    <citation type="journal article" date="2018" name="DNA Res.">
        <title>Multiple hybrid de novo genome assembly of finger millet, an orphan allotetraploid crop.</title>
        <authorList>
            <person name="Hatakeyama M."/>
            <person name="Aluri S."/>
            <person name="Balachadran M.T."/>
            <person name="Sivarajan S.R."/>
            <person name="Patrignani A."/>
            <person name="Gruter S."/>
            <person name="Poveda L."/>
            <person name="Shimizu-Inatsugi R."/>
            <person name="Baeten J."/>
            <person name="Francoijs K.J."/>
            <person name="Nataraja K.N."/>
            <person name="Reddy Y.A.N."/>
            <person name="Phadnis S."/>
            <person name="Ravikumar R.L."/>
            <person name="Schlapbach R."/>
            <person name="Sreeman S.M."/>
            <person name="Shimizu K.K."/>
        </authorList>
    </citation>
    <scope>NUCLEOTIDE SEQUENCE</scope>
</reference>
<reference evidence="1" key="2">
    <citation type="submission" date="2021-12" db="EMBL/GenBank/DDBJ databases">
        <title>Resequencing data analysis of finger millet.</title>
        <authorList>
            <person name="Hatakeyama M."/>
            <person name="Aluri S."/>
            <person name="Balachadran M.T."/>
            <person name="Sivarajan S.R."/>
            <person name="Poveda L."/>
            <person name="Shimizu-Inatsugi R."/>
            <person name="Schlapbach R."/>
            <person name="Sreeman S.M."/>
            <person name="Shimizu K.K."/>
        </authorList>
    </citation>
    <scope>NUCLEOTIDE SEQUENCE</scope>
</reference>
<dbReference type="PANTHER" id="PTHR33116:SF86">
    <property type="entry name" value="REVERSE TRANSCRIPTASE DOMAIN-CONTAINING PROTEIN"/>
    <property type="match status" value="1"/>
</dbReference>
<dbReference type="Proteomes" id="UP001054889">
    <property type="component" value="Unassembled WGS sequence"/>
</dbReference>
<comment type="caution">
    <text evidence="1">The sequence shown here is derived from an EMBL/GenBank/DDBJ whole genome shotgun (WGS) entry which is preliminary data.</text>
</comment>
<proteinExistence type="predicted"/>
<gene>
    <name evidence="1" type="primary">ga23250</name>
    <name evidence="1" type="ORF">PR202_ga23250</name>
</gene>
<keyword evidence="2" id="KW-1185">Reference proteome</keyword>
<dbReference type="AlphaFoldDB" id="A0AAV5D613"/>
<accession>A0AAV5D613</accession>
<sequence>MVSHLLFADDSLLLFKADSKNAREIQDVLQLYCTASRQQINLDKSFIHFAKGCRNSLKVEIKEILNVHNEALSEKYLGMPSDVGNSTNGAFKYLKDRVWKRVQGRRSNH</sequence>
<protein>
    <recommendedName>
        <fullName evidence="3">Reverse transcriptase domain-containing protein</fullName>
    </recommendedName>
</protein>
<evidence type="ECO:0000313" key="2">
    <source>
        <dbReference type="Proteomes" id="UP001054889"/>
    </source>
</evidence>